<keyword evidence="1" id="KW-0614">Plasmid</keyword>
<proteinExistence type="predicted"/>
<sequence>MIEFDAVIDTEGYTWQATTDEDGVLWLVADETVEVVINRAVVGGYVYPAYVNDYGQLIIEWED</sequence>
<protein>
    <submittedName>
        <fullName evidence="1">Uncharacterized protein</fullName>
    </submittedName>
</protein>
<accession>A0ABU3V680</accession>
<evidence type="ECO:0000313" key="2">
    <source>
        <dbReference type="Proteomes" id="UP001257627"/>
    </source>
</evidence>
<dbReference type="RefSeq" id="WP_316738606.1">
    <property type="nucleotide sequence ID" value="NZ_JARAKF010000005.1"/>
</dbReference>
<dbReference type="Proteomes" id="UP001257627">
    <property type="component" value="Unassembled WGS sequence"/>
</dbReference>
<dbReference type="EMBL" id="JARAKF010000005">
    <property type="protein sequence ID" value="MDU9001674.1"/>
    <property type="molecule type" value="Genomic_DNA"/>
</dbReference>
<organism evidence="1 2">
    <name type="scientific">Streptomyces mirabilis</name>
    <dbReference type="NCBI Taxonomy" id="68239"/>
    <lineage>
        <taxon>Bacteria</taxon>
        <taxon>Bacillati</taxon>
        <taxon>Actinomycetota</taxon>
        <taxon>Actinomycetes</taxon>
        <taxon>Kitasatosporales</taxon>
        <taxon>Streptomycetaceae</taxon>
        <taxon>Streptomyces</taxon>
    </lineage>
</organism>
<keyword evidence="2" id="KW-1185">Reference proteome</keyword>
<evidence type="ECO:0000313" key="1">
    <source>
        <dbReference type="EMBL" id="MDU9001674.1"/>
    </source>
</evidence>
<gene>
    <name evidence="1" type="ORF">PU648_57640</name>
</gene>
<comment type="caution">
    <text evidence="1">The sequence shown here is derived from an EMBL/GenBank/DDBJ whole genome shotgun (WGS) entry which is preliminary data.</text>
</comment>
<name>A0ABU3V680_9ACTN</name>
<geneLocation type="plasmid" evidence="1">
    <name>unnamed3</name>
</geneLocation>
<reference evidence="1 2" key="1">
    <citation type="submission" date="2023-02" db="EMBL/GenBank/DDBJ databases">
        <authorList>
            <person name="Maleckis M."/>
        </authorList>
    </citation>
    <scope>NUCLEOTIDE SEQUENCE [LARGE SCALE GENOMIC DNA]</scope>
    <source>
        <strain evidence="1 2">P8-A2</strain>
        <plasmid evidence="1">unnamed3</plasmid>
    </source>
</reference>